<dbReference type="EMBL" id="OU015566">
    <property type="protein sequence ID" value="CAG5102365.1"/>
    <property type="molecule type" value="Genomic_DNA"/>
</dbReference>
<evidence type="ECO:0000256" key="5">
    <source>
        <dbReference type="ARBA" id="ARBA00022837"/>
    </source>
</evidence>
<evidence type="ECO:0000256" key="4">
    <source>
        <dbReference type="ARBA" id="ARBA00022801"/>
    </source>
</evidence>
<sequence>MDKMARQGTKFTQSYSTHRCSPTRAAILTGRYPFRFGLGMDPIPTASNFGLDEREKLLPQYLQEVGYSSHIVGKWHLGYCREAYHPLSRGFDSFYGCLNGQVNYTDHLTTKALDFFDNREPVLAAQGKWTTDLFGQRTIKLLDQSDENAKFIYLAFNAPHEPTDAPETIKRIIRRAYPTVPESRVEHLAAVHHMDIWLSRIFHQSRKLERETIFIVQSRVLFFQIFSFHWQMNTLKKSDNGGAVRKYTWKSGTEEPRSCNFPFRGSKDTIFEGGTLTPTFVYSSKRKLPKRSRSQFFHVVDWLPTILSLSNYTSPLPKNLDGVDQSNLILSQENQASKRRKFIYAVFHERNKDGEYEMKYTARFGNFKFSTIVHRSVGTYECSGGFESPYIDKYIKKFHPDPSFYQSLLLNSTVRSDEPLGRDLIKAYSLYDLKTDPGELINLATPDKLTKQNIVMINRINKWAMAEIQKEVRRPLTSPSKSIIKRTKKAICKNLYNGDEFAMRLANGDIEEFHHNNTEYPKIKSIIGSKFCEDENDFKTTLLKFIKNDPKRVELQNAMLYLNEGVFH</sequence>
<evidence type="ECO:0000256" key="1">
    <source>
        <dbReference type="ARBA" id="ARBA00001913"/>
    </source>
</evidence>
<reference evidence="8 9" key="1">
    <citation type="submission" date="2021-04" db="EMBL/GenBank/DDBJ databases">
        <authorList>
            <person name="Bliznina A."/>
        </authorList>
    </citation>
    <scope>NUCLEOTIDE SEQUENCE [LARGE SCALE GENOMIC DNA]</scope>
</reference>
<dbReference type="InterPro" id="IPR047115">
    <property type="entry name" value="ARSB"/>
</dbReference>
<evidence type="ECO:0000259" key="7">
    <source>
        <dbReference type="Pfam" id="PF00884"/>
    </source>
</evidence>
<evidence type="ECO:0000256" key="6">
    <source>
        <dbReference type="ARBA" id="ARBA00023180"/>
    </source>
</evidence>
<dbReference type="Gene3D" id="3.30.1120.10">
    <property type="match status" value="1"/>
</dbReference>
<comment type="cofactor">
    <cofactor evidence="1">
        <name>Ca(2+)</name>
        <dbReference type="ChEBI" id="CHEBI:29108"/>
    </cofactor>
</comment>
<evidence type="ECO:0000256" key="2">
    <source>
        <dbReference type="ARBA" id="ARBA00008779"/>
    </source>
</evidence>
<dbReference type="InterPro" id="IPR000917">
    <property type="entry name" value="Sulfatase_N"/>
</dbReference>
<dbReference type="PANTHER" id="PTHR10342:SF274">
    <property type="entry name" value="ARYLSULFATASE B"/>
    <property type="match status" value="1"/>
</dbReference>
<protein>
    <submittedName>
        <fullName evidence="8">Oidioi.mRNA.OKI2018_I69.chr1.g266.t1.cds</fullName>
    </submittedName>
</protein>
<comment type="similarity">
    <text evidence="2">Belongs to the sulfatase family.</text>
</comment>
<accession>A0ABN7SN56</accession>
<keyword evidence="9" id="KW-1185">Reference proteome</keyword>
<name>A0ABN7SN56_OIKDI</name>
<dbReference type="PROSITE" id="PS00149">
    <property type="entry name" value="SULFATASE_2"/>
    <property type="match status" value="1"/>
</dbReference>
<evidence type="ECO:0000313" key="8">
    <source>
        <dbReference type="EMBL" id="CAG5102365.1"/>
    </source>
</evidence>
<feature type="domain" description="Sulfatase N-terminal" evidence="7">
    <location>
        <begin position="2"/>
        <end position="218"/>
    </location>
</feature>
<dbReference type="InterPro" id="IPR024607">
    <property type="entry name" value="Sulfatase_CS"/>
</dbReference>
<proteinExistence type="inferred from homology"/>
<dbReference type="Pfam" id="PF00884">
    <property type="entry name" value="Sulfatase"/>
    <property type="match status" value="1"/>
</dbReference>
<keyword evidence="4" id="KW-0378">Hydrolase</keyword>
<dbReference type="PANTHER" id="PTHR10342">
    <property type="entry name" value="ARYLSULFATASE"/>
    <property type="match status" value="1"/>
</dbReference>
<dbReference type="InterPro" id="IPR017850">
    <property type="entry name" value="Alkaline_phosphatase_core_sf"/>
</dbReference>
<evidence type="ECO:0000256" key="3">
    <source>
        <dbReference type="ARBA" id="ARBA00022723"/>
    </source>
</evidence>
<dbReference type="Gene3D" id="3.40.720.10">
    <property type="entry name" value="Alkaline Phosphatase, subunit A"/>
    <property type="match status" value="1"/>
</dbReference>
<gene>
    <name evidence="8" type="ORF">OKIOD_LOCUS9031</name>
</gene>
<evidence type="ECO:0000313" key="9">
    <source>
        <dbReference type="Proteomes" id="UP001158576"/>
    </source>
</evidence>
<dbReference type="SUPFAM" id="SSF53649">
    <property type="entry name" value="Alkaline phosphatase-like"/>
    <property type="match status" value="1"/>
</dbReference>
<organism evidence="8 9">
    <name type="scientific">Oikopleura dioica</name>
    <name type="common">Tunicate</name>
    <dbReference type="NCBI Taxonomy" id="34765"/>
    <lineage>
        <taxon>Eukaryota</taxon>
        <taxon>Metazoa</taxon>
        <taxon>Chordata</taxon>
        <taxon>Tunicata</taxon>
        <taxon>Appendicularia</taxon>
        <taxon>Copelata</taxon>
        <taxon>Oikopleuridae</taxon>
        <taxon>Oikopleura</taxon>
    </lineage>
</organism>
<keyword evidence="3" id="KW-0479">Metal-binding</keyword>
<keyword evidence="6" id="KW-0325">Glycoprotein</keyword>
<keyword evidence="5" id="KW-0106">Calcium</keyword>
<dbReference type="Proteomes" id="UP001158576">
    <property type="component" value="Chromosome 1"/>
</dbReference>